<dbReference type="GO" id="GO:0043111">
    <property type="term" value="P:replication fork arrest"/>
    <property type="evidence" value="ECO:0007669"/>
    <property type="project" value="TreeGrafter"/>
</dbReference>
<proteinExistence type="predicted"/>
<evidence type="ECO:0000256" key="1">
    <source>
        <dbReference type="ARBA" id="ARBA00004123"/>
    </source>
</evidence>
<feature type="region of interest" description="Disordered" evidence="4">
    <location>
        <begin position="571"/>
        <end position="591"/>
    </location>
</feature>
<feature type="compositionally biased region" description="Polar residues" evidence="4">
    <location>
        <begin position="925"/>
        <end position="944"/>
    </location>
</feature>
<evidence type="ECO:0000259" key="5">
    <source>
        <dbReference type="Pfam" id="PF04821"/>
    </source>
</evidence>
<accession>A0A1R2B4T3</accession>
<dbReference type="OrthoDB" id="310853at2759"/>
<dbReference type="InterPro" id="IPR044998">
    <property type="entry name" value="Timeless"/>
</dbReference>
<dbReference type="GO" id="GO:0000076">
    <property type="term" value="P:DNA replication checkpoint signaling"/>
    <property type="evidence" value="ECO:0007669"/>
    <property type="project" value="TreeGrafter"/>
</dbReference>
<dbReference type="EMBL" id="MPUH01000955">
    <property type="protein sequence ID" value="OMJ71794.1"/>
    <property type="molecule type" value="Genomic_DNA"/>
</dbReference>
<gene>
    <name evidence="6" type="ORF">SteCoe_29885</name>
</gene>
<feature type="region of interest" description="Disordered" evidence="4">
    <location>
        <begin position="336"/>
        <end position="356"/>
    </location>
</feature>
<evidence type="ECO:0000313" key="6">
    <source>
        <dbReference type="EMBL" id="OMJ71794.1"/>
    </source>
</evidence>
<dbReference type="PANTHER" id="PTHR22940:SF4">
    <property type="entry name" value="PROTEIN TIMELESS HOMOLOG"/>
    <property type="match status" value="1"/>
</dbReference>
<dbReference type="GO" id="GO:0006281">
    <property type="term" value="P:DNA repair"/>
    <property type="evidence" value="ECO:0007669"/>
    <property type="project" value="TreeGrafter"/>
</dbReference>
<evidence type="ECO:0000313" key="7">
    <source>
        <dbReference type="Proteomes" id="UP000187209"/>
    </source>
</evidence>
<keyword evidence="3" id="KW-0131">Cell cycle</keyword>
<keyword evidence="7" id="KW-1185">Reference proteome</keyword>
<feature type="domain" description="Timeless N-terminal" evidence="5">
    <location>
        <begin position="57"/>
        <end position="313"/>
    </location>
</feature>
<evidence type="ECO:0000256" key="4">
    <source>
        <dbReference type="SAM" id="MobiDB-lite"/>
    </source>
</evidence>
<evidence type="ECO:0000256" key="3">
    <source>
        <dbReference type="ARBA" id="ARBA00023306"/>
    </source>
</evidence>
<reference evidence="6 7" key="1">
    <citation type="submission" date="2016-11" db="EMBL/GenBank/DDBJ databases">
        <title>The macronuclear genome of Stentor coeruleus: a giant cell with tiny introns.</title>
        <authorList>
            <person name="Slabodnick M."/>
            <person name="Ruby J.G."/>
            <person name="Reiff S.B."/>
            <person name="Swart E.C."/>
            <person name="Gosai S."/>
            <person name="Prabakaran S."/>
            <person name="Witkowska E."/>
            <person name="Larue G.E."/>
            <person name="Fisher S."/>
            <person name="Freeman R.M."/>
            <person name="Gunawardena J."/>
            <person name="Chu W."/>
            <person name="Stover N.A."/>
            <person name="Gregory B.D."/>
            <person name="Nowacki M."/>
            <person name="Derisi J."/>
            <person name="Roy S.W."/>
            <person name="Marshall W.F."/>
            <person name="Sood P."/>
        </authorList>
    </citation>
    <scope>NUCLEOTIDE SEQUENCE [LARGE SCALE GENOMIC DNA]</scope>
    <source>
        <strain evidence="6">WM001</strain>
    </source>
</reference>
<sequence length="944" mass="111755">MEAEEEESQILEVSHEQEDEEEEEKFEELQLDPKEVNDLLFLVQSLGCTKTVGNIETYVKSTECIEFLKELYKLLRNENPDSPLKRLELGEWNVVESDLLKLLISYPEDRQLAFYTIIVLVSLTEKPYKGFTGIAKYTEYLQNYKLSFITSKEAVKVIINHLAECLSKPIEVRNEQHDQMLELITYLFRNLLSIPDKTPQFIKATKGVAIYNTRDDSMKDLQRRFLHKLSDESSLDAFVYMCQDFTPTSIGKLNLCFLEIFCHALASFKPKAMWNKDDGVSLLQSLREKALQQERERNRELSTRHSKFGSSYKMTRAMDGVSLIYHNPFKEKIELNKIPGQSSRSKPQRKDNMNSLTANKNLQELARVDKILINKMKNFANDVLEHCFAPLLESIFTEFYKESQRLEDYDITNYFIFQAFFIEYVRYKHYFESKTLDIDVTPICGIFQKMNFEYFYRNMILEFKKTSRKEFKTREVHASIKFCTQYLYIIRDMQGSASDTTKRNAQILLQTVYYREMSILCRKSFEYWRAGINDKEFLEDIVEFTHITFKLLDDYSKGKALTVRTERVLKTKKPNDDEENEEMDEEPEDTKYQERQLNFNIEFSLLIDADIISKYMFLLQRYKDAREEVNSWVVAFIRKVVNECEADWIFFQLEYLQIFDEILNDRLAQIRYKDIYDLSLTIVEKFFVLFKKNTLLPVEALFRVKEKKIKNMIISNYEDEDVYELQNGMVDIDIGDIEDEDKVRQKVKWTKEEDMILIENYGTFKDMSSVYDLLANLIEGKTPMQIMKRTKFLKLDKGVEKARQILQGAYTDETFRNLFQDAKDVFEKHGKTTVIQEIHKILDDYSEFLKLFTNEEFAIVPIEEETFGLFSDQMFCNFLLALGFCQPRQGEWCWRLNVNPQEILQKLNEVTSNETQIDDEEEEQYNPQTSQNLFMTKNPESANV</sequence>
<dbReference type="GO" id="GO:0031298">
    <property type="term" value="C:replication fork protection complex"/>
    <property type="evidence" value="ECO:0007669"/>
    <property type="project" value="TreeGrafter"/>
</dbReference>
<organism evidence="6 7">
    <name type="scientific">Stentor coeruleus</name>
    <dbReference type="NCBI Taxonomy" id="5963"/>
    <lineage>
        <taxon>Eukaryota</taxon>
        <taxon>Sar</taxon>
        <taxon>Alveolata</taxon>
        <taxon>Ciliophora</taxon>
        <taxon>Postciliodesmatophora</taxon>
        <taxon>Heterotrichea</taxon>
        <taxon>Heterotrichida</taxon>
        <taxon>Stentoridae</taxon>
        <taxon>Stentor</taxon>
    </lineage>
</organism>
<feature type="region of interest" description="Disordered" evidence="4">
    <location>
        <begin position="1"/>
        <end position="25"/>
    </location>
</feature>
<comment type="caution">
    <text evidence="6">The sequence shown here is derived from an EMBL/GenBank/DDBJ whole genome shotgun (WGS) entry which is preliminary data.</text>
</comment>
<comment type="subcellular location">
    <subcellularLocation>
        <location evidence="1">Nucleus</location>
    </subcellularLocation>
</comment>
<dbReference type="PANTHER" id="PTHR22940">
    <property type="entry name" value="TIMEOUT/TIMELESS-2"/>
    <property type="match status" value="1"/>
</dbReference>
<dbReference type="Pfam" id="PF04821">
    <property type="entry name" value="TIMELESS"/>
    <property type="match status" value="1"/>
</dbReference>
<evidence type="ECO:0000256" key="2">
    <source>
        <dbReference type="ARBA" id="ARBA00023242"/>
    </source>
</evidence>
<feature type="region of interest" description="Disordered" evidence="4">
    <location>
        <begin position="913"/>
        <end position="944"/>
    </location>
</feature>
<feature type="compositionally biased region" description="Acidic residues" evidence="4">
    <location>
        <begin position="576"/>
        <end position="588"/>
    </location>
</feature>
<dbReference type="GO" id="GO:0003677">
    <property type="term" value="F:DNA binding"/>
    <property type="evidence" value="ECO:0007669"/>
    <property type="project" value="TreeGrafter"/>
</dbReference>
<dbReference type="InterPro" id="IPR006906">
    <property type="entry name" value="Timeless_N"/>
</dbReference>
<dbReference type="Proteomes" id="UP000187209">
    <property type="component" value="Unassembled WGS sequence"/>
</dbReference>
<name>A0A1R2B4T3_9CILI</name>
<dbReference type="AlphaFoldDB" id="A0A1R2B4T3"/>
<protein>
    <recommendedName>
        <fullName evidence="5">Timeless N-terminal domain-containing protein</fullName>
    </recommendedName>
</protein>
<keyword evidence="2" id="KW-0539">Nucleus</keyword>